<evidence type="ECO:0000256" key="2">
    <source>
        <dbReference type="SAM" id="Phobius"/>
    </source>
</evidence>
<reference evidence="3 4" key="1">
    <citation type="journal article" date="2012" name="Genome Biol.">
        <title>Genome and low-iron response of an oceanic diatom adapted to chronic iron limitation.</title>
        <authorList>
            <person name="Lommer M."/>
            <person name="Specht M."/>
            <person name="Roy A.S."/>
            <person name="Kraemer L."/>
            <person name="Andreson R."/>
            <person name="Gutowska M.A."/>
            <person name="Wolf J."/>
            <person name="Bergner S.V."/>
            <person name="Schilhabel M.B."/>
            <person name="Klostermeier U.C."/>
            <person name="Beiko R.G."/>
            <person name="Rosenstiel P."/>
            <person name="Hippler M."/>
            <person name="Laroche J."/>
        </authorList>
    </citation>
    <scope>NUCLEOTIDE SEQUENCE [LARGE SCALE GENOMIC DNA]</scope>
    <source>
        <strain evidence="3 4">CCMP1005</strain>
    </source>
</reference>
<feature type="compositionally biased region" description="Polar residues" evidence="1">
    <location>
        <begin position="95"/>
        <end position="106"/>
    </location>
</feature>
<feature type="compositionally biased region" description="Basic and acidic residues" evidence="1">
    <location>
        <begin position="107"/>
        <end position="120"/>
    </location>
</feature>
<comment type="caution">
    <text evidence="3">The sequence shown here is derived from an EMBL/GenBank/DDBJ whole genome shotgun (WGS) entry which is preliminary data.</text>
</comment>
<keyword evidence="4" id="KW-1185">Reference proteome</keyword>
<evidence type="ECO:0000256" key="1">
    <source>
        <dbReference type="SAM" id="MobiDB-lite"/>
    </source>
</evidence>
<dbReference type="AlphaFoldDB" id="K0T7P3"/>
<keyword evidence="2" id="KW-0812">Transmembrane</keyword>
<protein>
    <submittedName>
        <fullName evidence="3">Uncharacterized protein</fullName>
    </submittedName>
</protein>
<dbReference type="Proteomes" id="UP000266841">
    <property type="component" value="Unassembled WGS sequence"/>
</dbReference>
<proteinExistence type="predicted"/>
<feature type="transmembrane region" description="Helical" evidence="2">
    <location>
        <begin position="594"/>
        <end position="617"/>
    </location>
</feature>
<feature type="region of interest" description="Disordered" evidence="1">
    <location>
        <begin position="95"/>
        <end position="120"/>
    </location>
</feature>
<keyword evidence="2" id="KW-1133">Transmembrane helix</keyword>
<evidence type="ECO:0000313" key="3">
    <source>
        <dbReference type="EMBL" id="EJK73615.1"/>
    </source>
</evidence>
<gene>
    <name evidence="3" type="ORF">THAOC_04748</name>
</gene>
<accession>K0T7P3</accession>
<keyword evidence="2" id="KW-0472">Membrane</keyword>
<dbReference type="EMBL" id="AGNL01004348">
    <property type="protein sequence ID" value="EJK73615.1"/>
    <property type="molecule type" value="Genomic_DNA"/>
</dbReference>
<name>K0T7P3_THAOC</name>
<organism evidence="3 4">
    <name type="scientific">Thalassiosira oceanica</name>
    <name type="common">Marine diatom</name>
    <dbReference type="NCBI Taxonomy" id="159749"/>
    <lineage>
        <taxon>Eukaryota</taxon>
        <taxon>Sar</taxon>
        <taxon>Stramenopiles</taxon>
        <taxon>Ochrophyta</taxon>
        <taxon>Bacillariophyta</taxon>
        <taxon>Coscinodiscophyceae</taxon>
        <taxon>Thalassiosirophycidae</taxon>
        <taxon>Thalassiosirales</taxon>
        <taxon>Thalassiosiraceae</taxon>
        <taxon>Thalassiosira</taxon>
    </lineage>
</organism>
<dbReference type="eggNOG" id="ENOG502QZ46">
    <property type="taxonomic scope" value="Eukaryota"/>
</dbReference>
<evidence type="ECO:0000313" key="4">
    <source>
        <dbReference type="Proteomes" id="UP000266841"/>
    </source>
</evidence>
<feature type="region of interest" description="Disordered" evidence="1">
    <location>
        <begin position="175"/>
        <end position="209"/>
    </location>
</feature>
<sequence>MNVAMVPMDPTEKLRPPLIAREFSTGSCLSSRSIISNASASSTRTHRRLRLEIGSTFFAQTPENRCPTVAIASYSGGTRVQSFDTLETRSSCDGKSTTRLLSSSPDSLEREHACDESSTLRHSVRAAELKRESSFGRTLMSREPERRPCSPSLDEYKVASNASWCPPAHVDVGREERVSDEADEPPLPPKIKRLGTPPPASVRNRSRSTSISDMSQSFFEDCAISKVESAFSSGSSPSTTRDTVLCTPAPVERINSLVTIDSGSMIETMPTSLNRGQSSTMMSCASTHSYVSSTNSSSSRDDLSCCTSEGKTSEQDELLLAMSDFALEGAGRSSVHDNYYHGESEETVQPRLTPEVLKMWDELQDGQEGEECFISRALSCASRLDGSSHNCSPSSFECSESGPHLMASPYRALSHQSFELSYTNTGRSSGPPSTITSIESRRSDLDFDVTFIYSYSQDKTRDDVELDYSGHALRPKGHRRIRSTGSGVGFRISSQPKTYPWDRPCRRRHRRIKSEGNINKSLTSALPHDLSFVGNSTGVNDSPNKIVSRHRRELSPEGTVENAASLASRKSHPTVTIRSLYEGSQRPDFFNGTFSLHSLLVGFLVGMAVGMSMSASLK</sequence>